<dbReference type="InterPro" id="IPR027417">
    <property type="entry name" value="P-loop_NTPase"/>
</dbReference>
<evidence type="ECO:0000256" key="2">
    <source>
        <dbReference type="ARBA" id="ARBA00023180"/>
    </source>
</evidence>
<evidence type="ECO:0000256" key="3">
    <source>
        <dbReference type="SAM" id="Phobius"/>
    </source>
</evidence>
<keyword evidence="6" id="KW-1185">Reference proteome</keyword>
<dbReference type="Proteomes" id="UP001159405">
    <property type="component" value="Unassembled WGS sequence"/>
</dbReference>
<keyword evidence="3" id="KW-1133">Transmembrane helix</keyword>
<dbReference type="Gene3D" id="3.40.50.300">
    <property type="entry name" value="P-loop containing nucleotide triphosphate hydrolases"/>
    <property type="match status" value="1"/>
</dbReference>
<sequence length="320" mass="37041">MMWHPPCKITKLSAIAALASVLSSLFVYYITFYASKGRTIPENNFTNGISNNTGNLEKRLPKAIIIGSAKSGTRALLVFLKIHPDVRACPYEVHFFDRDENYALGLEWYRKRMPKSTSNQVTIEKSPGYFVSTNAPERVFNMSKDVKLLVIVRDPTQRAISDYTQLALRPNSSLPRFEDYVMRNNNILSTERGVVKFGVYIRYLWNWMKFFPLSQIHFVSGEELVENPTAELKLVERFLTLRPVINENNFYFDKKKGFPCFIGKIGFDGKTKSGCLKGSKGRKHTPVSQHILTRLHNYYQPYNEELYKVVKRNFHWPRSS</sequence>
<keyword evidence="1" id="KW-0808">Transferase</keyword>
<keyword evidence="2" id="KW-0325">Glycoprotein</keyword>
<name>A0ABN8NSV9_9CNID</name>
<gene>
    <name evidence="5" type="ORF">PLOB_00028358</name>
</gene>
<dbReference type="Pfam" id="PF00685">
    <property type="entry name" value="Sulfotransfer_1"/>
    <property type="match status" value="1"/>
</dbReference>
<dbReference type="InterPro" id="IPR000863">
    <property type="entry name" value="Sulfotransferase_dom"/>
</dbReference>
<feature type="transmembrane region" description="Helical" evidence="3">
    <location>
        <begin position="12"/>
        <end position="34"/>
    </location>
</feature>
<reference evidence="5 6" key="1">
    <citation type="submission" date="2022-05" db="EMBL/GenBank/DDBJ databases">
        <authorList>
            <consortium name="Genoscope - CEA"/>
            <person name="William W."/>
        </authorList>
    </citation>
    <scope>NUCLEOTIDE SEQUENCE [LARGE SCALE GENOMIC DNA]</scope>
</reference>
<dbReference type="InterPro" id="IPR037359">
    <property type="entry name" value="NST/OST"/>
</dbReference>
<dbReference type="PANTHER" id="PTHR10605">
    <property type="entry name" value="HEPARAN SULFATE SULFOTRANSFERASE"/>
    <property type="match status" value="1"/>
</dbReference>
<accession>A0ABN8NSV9</accession>
<keyword evidence="3" id="KW-0812">Transmembrane</keyword>
<dbReference type="PANTHER" id="PTHR10605:SF72">
    <property type="entry name" value="HEPARAN SULFATE 3-O SULFOTRANSFERASE-B, ISOFORM A"/>
    <property type="match status" value="1"/>
</dbReference>
<organism evidence="5 6">
    <name type="scientific">Porites lobata</name>
    <dbReference type="NCBI Taxonomy" id="104759"/>
    <lineage>
        <taxon>Eukaryota</taxon>
        <taxon>Metazoa</taxon>
        <taxon>Cnidaria</taxon>
        <taxon>Anthozoa</taxon>
        <taxon>Hexacorallia</taxon>
        <taxon>Scleractinia</taxon>
        <taxon>Fungiina</taxon>
        <taxon>Poritidae</taxon>
        <taxon>Porites</taxon>
    </lineage>
</organism>
<proteinExistence type="predicted"/>
<comment type="caution">
    <text evidence="5">The sequence shown here is derived from an EMBL/GenBank/DDBJ whole genome shotgun (WGS) entry which is preliminary data.</text>
</comment>
<evidence type="ECO:0000256" key="1">
    <source>
        <dbReference type="ARBA" id="ARBA00022679"/>
    </source>
</evidence>
<dbReference type="SUPFAM" id="SSF52540">
    <property type="entry name" value="P-loop containing nucleoside triphosphate hydrolases"/>
    <property type="match status" value="1"/>
</dbReference>
<evidence type="ECO:0000313" key="6">
    <source>
        <dbReference type="Proteomes" id="UP001159405"/>
    </source>
</evidence>
<evidence type="ECO:0000313" key="5">
    <source>
        <dbReference type="EMBL" id="CAH3120945.1"/>
    </source>
</evidence>
<evidence type="ECO:0000259" key="4">
    <source>
        <dbReference type="Pfam" id="PF00685"/>
    </source>
</evidence>
<keyword evidence="3" id="KW-0472">Membrane</keyword>
<feature type="domain" description="Sulfotransferase" evidence="4">
    <location>
        <begin position="61"/>
        <end position="304"/>
    </location>
</feature>
<dbReference type="EMBL" id="CALNXK010000035">
    <property type="protein sequence ID" value="CAH3120945.1"/>
    <property type="molecule type" value="Genomic_DNA"/>
</dbReference>
<protein>
    <recommendedName>
        <fullName evidence="4">Sulfotransferase domain-containing protein</fullName>
    </recommendedName>
</protein>